<keyword evidence="3" id="KW-0238">DNA-binding</keyword>
<dbReference type="Proteomes" id="UP000053259">
    <property type="component" value="Unassembled WGS sequence"/>
</dbReference>
<dbReference type="OrthoDB" id="5778525at2759"/>
<sequence>MNSAGAPHIQQAGPFGYSFFQHDSSSIPDADPTATTTTAASASTCSSSVAAATTSTAAPPTPGPSLLNHQEEDYINTFFMAHAGQEMTSNSFDIAIQQASDQLQGTAMTQFGWLMTEQPPNFITASATPKQTSHHLGPYQHMAHHASLDFGNGHHQHHQHPLHTQHFMDSNDMLSGGAAVANDSNNNANIHQSMLAQGSMLQQHGGMGGPAHMQPPQQTPSLVSGPSTEASDMMHPTDALQGLPVSSASLMAGGAVIPPTTILPHELRDILSANPLTAHALGNTLSGLAPLDTVLHDVHYDGPHTAPARLDEAADARLFRFGSDSHFGLDGFKPSSNSERHEFIAQRLTEELHMLKPINRSNNPTRASSPVGGGPAVGHARKRSSAHLDGPGGMRTDDDTGHPGRPKKRRKDSADDDVGGDCDGDDDQAGGGAAPGRRKLPMSGNLRMRRVSSAASAADDPNGSGHVSASPSKRRRSSGPGAGGKPPRENLTEEQKRNNHIHSEQKRRNLIKRGFDELRRLVPELRAGGLSKSMELVEVSNFLEQLVGANKELRRRMGIVKPG</sequence>
<dbReference type="PROSITE" id="PS50888">
    <property type="entry name" value="BHLH"/>
    <property type="match status" value="1"/>
</dbReference>
<dbReference type="GO" id="GO:0000981">
    <property type="term" value="F:DNA-binding transcription factor activity, RNA polymerase II-specific"/>
    <property type="evidence" value="ECO:0007669"/>
    <property type="project" value="TreeGrafter"/>
</dbReference>
<dbReference type="STRING" id="253628.A0A0D1YZU4"/>
<feature type="domain" description="BHLH" evidence="7">
    <location>
        <begin position="495"/>
        <end position="546"/>
    </location>
</feature>
<feature type="compositionally biased region" description="Acidic residues" evidence="6">
    <location>
        <begin position="414"/>
        <end position="428"/>
    </location>
</feature>
<evidence type="ECO:0000313" key="8">
    <source>
        <dbReference type="EMBL" id="KIW06232.1"/>
    </source>
</evidence>
<accession>A0A0D1YZU4</accession>
<dbReference type="EMBL" id="KN847535">
    <property type="protein sequence ID" value="KIW06232.1"/>
    <property type="molecule type" value="Genomic_DNA"/>
</dbReference>
<keyword evidence="5" id="KW-0539">Nucleus</keyword>
<dbReference type="Gene3D" id="4.10.280.10">
    <property type="entry name" value="Helix-loop-helix DNA-binding domain"/>
    <property type="match status" value="1"/>
</dbReference>
<dbReference type="RefSeq" id="XP_016216101.1">
    <property type="nucleotide sequence ID" value="XM_016355795.1"/>
</dbReference>
<dbReference type="VEuPathDB" id="FungiDB:PV09_02708"/>
<dbReference type="GO" id="GO:0000978">
    <property type="term" value="F:RNA polymerase II cis-regulatory region sequence-specific DNA binding"/>
    <property type="evidence" value="ECO:0007669"/>
    <property type="project" value="TreeGrafter"/>
</dbReference>
<evidence type="ECO:0000259" key="7">
    <source>
        <dbReference type="PROSITE" id="PS50888"/>
    </source>
</evidence>
<feature type="region of interest" description="Disordered" evidence="6">
    <location>
        <begin position="358"/>
        <end position="508"/>
    </location>
</feature>
<dbReference type="InterPro" id="IPR011598">
    <property type="entry name" value="bHLH_dom"/>
</dbReference>
<dbReference type="InterPro" id="IPR052207">
    <property type="entry name" value="Max-like/E-box_TFs"/>
</dbReference>
<comment type="subcellular location">
    <subcellularLocation>
        <location evidence="1">Nucleus</location>
    </subcellularLocation>
</comment>
<proteinExistence type="predicted"/>
<evidence type="ECO:0000256" key="6">
    <source>
        <dbReference type="SAM" id="MobiDB-lite"/>
    </source>
</evidence>
<feature type="compositionally biased region" description="Polar residues" evidence="6">
    <location>
        <begin position="215"/>
        <end position="230"/>
    </location>
</feature>
<feature type="region of interest" description="Disordered" evidence="6">
    <location>
        <begin position="201"/>
        <end position="232"/>
    </location>
</feature>
<feature type="compositionally biased region" description="Basic and acidic residues" evidence="6">
    <location>
        <begin position="486"/>
        <end position="508"/>
    </location>
</feature>
<name>A0A0D1YZU4_9PEZI</name>
<dbReference type="RefSeq" id="XP_016216102.1">
    <property type="nucleotide sequence ID" value="XM_016355796.1"/>
</dbReference>
<gene>
    <name evidence="8" type="ORF">PV09_02708</name>
</gene>
<dbReference type="InterPro" id="IPR036638">
    <property type="entry name" value="HLH_DNA-bd_sf"/>
</dbReference>
<evidence type="ECO:0000256" key="4">
    <source>
        <dbReference type="ARBA" id="ARBA00023163"/>
    </source>
</evidence>
<dbReference type="SMART" id="SM00353">
    <property type="entry name" value="HLH"/>
    <property type="match status" value="1"/>
</dbReference>
<keyword evidence="4" id="KW-0804">Transcription</keyword>
<dbReference type="GO" id="GO:0005634">
    <property type="term" value="C:nucleus"/>
    <property type="evidence" value="ECO:0007669"/>
    <property type="project" value="UniProtKB-SubCell"/>
</dbReference>
<dbReference type="EMBL" id="KN847535">
    <property type="protein sequence ID" value="KIW06233.1"/>
    <property type="molecule type" value="Genomic_DNA"/>
</dbReference>
<dbReference type="GeneID" id="27310681"/>
<dbReference type="Pfam" id="PF00010">
    <property type="entry name" value="HLH"/>
    <property type="match status" value="1"/>
</dbReference>
<reference evidence="8 9" key="1">
    <citation type="submission" date="2015-01" db="EMBL/GenBank/DDBJ databases">
        <title>The Genome Sequence of Ochroconis gallopava CBS43764.</title>
        <authorList>
            <consortium name="The Broad Institute Genomics Platform"/>
            <person name="Cuomo C."/>
            <person name="de Hoog S."/>
            <person name="Gorbushina A."/>
            <person name="Stielow B."/>
            <person name="Teixiera M."/>
            <person name="Abouelleil A."/>
            <person name="Chapman S.B."/>
            <person name="Priest M."/>
            <person name="Young S.K."/>
            <person name="Wortman J."/>
            <person name="Nusbaum C."/>
            <person name="Birren B."/>
        </authorList>
    </citation>
    <scope>NUCLEOTIDE SEQUENCE [LARGE SCALE GENOMIC DNA]</scope>
    <source>
        <strain evidence="8 9">CBS 43764</strain>
    </source>
</reference>
<evidence type="ECO:0000256" key="3">
    <source>
        <dbReference type="ARBA" id="ARBA00023125"/>
    </source>
</evidence>
<protein>
    <recommendedName>
        <fullName evidence="7">BHLH domain-containing protein</fullName>
    </recommendedName>
</protein>
<organism evidence="8 9">
    <name type="scientific">Verruconis gallopava</name>
    <dbReference type="NCBI Taxonomy" id="253628"/>
    <lineage>
        <taxon>Eukaryota</taxon>
        <taxon>Fungi</taxon>
        <taxon>Dikarya</taxon>
        <taxon>Ascomycota</taxon>
        <taxon>Pezizomycotina</taxon>
        <taxon>Dothideomycetes</taxon>
        <taxon>Pleosporomycetidae</taxon>
        <taxon>Venturiales</taxon>
        <taxon>Sympoventuriaceae</taxon>
        <taxon>Verruconis</taxon>
    </lineage>
</organism>
<dbReference type="HOGENOM" id="CLU_484140_0_0_1"/>
<dbReference type="PANTHER" id="PTHR15741">
    <property type="entry name" value="BASIC HELIX-LOOP-HELIX ZIP TRANSCRIPTION FACTOR"/>
    <property type="match status" value="1"/>
</dbReference>
<keyword evidence="2" id="KW-0805">Transcription regulation</keyword>
<evidence type="ECO:0000256" key="1">
    <source>
        <dbReference type="ARBA" id="ARBA00004123"/>
    </source>
</evidence>
<dbReference type="PANTHER" id="PTHR15741:SF27">
    <property type="entry name" value="TRANSCRIPTION FACTOR AP-4"/>
    <property type="match status" value="1"/>
</dbReference>
<evidence type="ECO:0000313" key="9">
    <source>
        <dbReference type="Proteomes" id="UP000053259"/>
    </source>
</evidence>
<evidence type="ECO:0000256" key="5">
    <source>
        <dbReference type="ARBA" id="ARBA00023242"/>
    </source>
</evidence>
<dbReference type="GO" id="GO:0046983">
    <property type="term" value="F:protein dimerization activity"/>
    <property type="evidence" value="ECO:0007669"/>
    <property type="project" value="InterPro"/>
</dbReference>
<evidence type="ECO:0000256" key="2">
    <source>
        <dbReference type="ARBA" id="ARBA00023015"/>
    </source>
</evidence>
<dbReference type="SUPFAM" id="SSF47459">
    <property type="entry name" value="HLH, helix-loop-helix DNA-binding domain"/>
    <property type="match status" value="1"/>
</dbReference>
<keyword evidence="9" id="KW-1185">Reference proteome</keyword>
<feature type="compositionally biased region" description="Polar residues" evidence="6">
    <location>
        <begin position="359"/>
        <end position="368"/>
    </location>
</feature>
<dbReference type="AlphaFoldDB" id="A0A0D1YZU4"/>